<feature type="region of interest" description="Disordered" evidence="1">
    <location>
        <begin position="56"/>
        <end position="99"/>
    </location>
</feature>
<keyword evidence="4" id="KW-1185">Reference proteome</keyword>
<evidence type="ECO:0000256" key="1">
    <source>
        <dbReference type="SAM" id="MobiDB-lite"/>
    </source>
</evidence>
<dbReference type="Proteomes" id="UP001177744">
    <property type="component" value="Unassembled WGS sequence"/>
</dbReference>
<name>A0AA40IAJ5_CNENI</name>
<gene>
    <name evidence="3" type="ORF">QTO34_008583</name>
</gene>
<feature type="signal peptide" evidence="2">
    <location>
        <begin position="1"/>
        <end position="22"/>
    </location>
</feature>
<dbReference type="EMBL" id="JAULJE010000002">
    <property type="protein sequence ID" value="KAK1346114.1"/>
    <property type="molecule type" value="Genomic_DNA"/>
</dbReference>
<sequence length="99" mass="10436">MTPRGAMAQSWLLVAGLREALPSVGRVTEVVRAHTTLRGDADGDIAVRKRLILSLTTPPSSPSLGRGRGSSVLAKHDAQTLRQQSGRVSPGATREAPDL</sequence>
<organism evidence="3 4">
    <name type="scientific">Cnephaeus nilssonii</name>
    <name type="common">Northern bat</name>
    <name type="synonym">Eptesicus nilssonii</name>
    <dbReference type="NCBI Taxonomy" id="3371016"/>
    <lineage>
        <taxon>Eukaryota</taxon>
        <taxon>Metazoa</taxon>
        <taxon>Chordata</taxon>
        <taxon>Craniata</taxon>
        <taxon>Vertebrata</taxon>
        <taxon>Euteleostomi</taxon>
        <taxon>Mammalia</taxon>
        <taxon>Eutheria</taxon>
        <taxon>Laurasiatheria</taxon>
        <taxon>Chiroptera</taxon>
        <taxon>Yangochiroptera</taxon>
        <taxon>Vespertilionidae</taxon>
        <taxon>Cnephaeus</taxon>
    </lineage>
</organism>
<protein>
    <submittedName>
        <fullName evidence="3">Uncharacterized protein</fullName>
    </submittedName>
</protein>
<feature type="compositionally biased region" description="Low complexity" evidence="1">
    <location>
        <begin position="56"/>
        <end position="71"/>
    </location>
</feature>
<comment type="caution">
    <text evidence="3">The sequence shown here is derived from an EMBL/GenBank/DDBJ whole genome shotgun (WGS) entry which is preliminary data.</text>
</comment>
<feature type="chain" id="PRO_5041204303" evidence="2">
    <location>
        <begin position="23"/>
        <end position="99"/>
    </location>
</feature>
<reference evidence="3" key="1">
    <citation type="submission" date="2023-06" db="EMBL/GenBank/DDBJ databases">
        <title>Reference genome for the Northern bat (Eptesicus nilssonii), a most northern bat species.</title>
        <authorList>
            <person name="Laine V.N."/>
            <person name="Pulliainen A.T."/>
            <person name="Lilley T.M."/>
        </authorList>
    </citation>
    <scope>NUCLEOTIDE SEQUENCE</scope>
    <source>
        <strain evidence="3">BLF_Eptnil</strain>
        <tissue evidence="3">Kidney</tissue>
    </source>
</reference>
<evidence type="ECO:0000256" key="2">
    <source>
        <dbReference type="SAM" id="SignalP"/>
    </source>
</evidence>
<accession>A0AA40IAJ5</accession>
<dbReference type="AlphaFoldDB" id="A0AA40IAJ5"/>
<keyword evidence="2" id="KW-0732">Signal</keyword>
<evidence type="ECO:0000313" key="3">
    <source>
        <dbReference type="EMBL" id="KAK1346114.1"/>
    </source>
</evidence>
<evidence type="ECO:0000313" key="4">
    <source>
        <dbReference type="Proteomes" id="UP001177744"/>
    </source>
</evidence>
<proteinExistence type="predicted"/>